<proteinExistence type="predicted"/>
<keyword evidence="2" id="KW-0597">Phosphoprotein</keyword>
<keyword evidence="4" id="KW-0479">Metal-binding</keyword>
<reference evidence="18 19" key="1">
    <citation type="submission" date="2020-07" db="EMBL/GenBank/DDBJ databases">
        <title>Sequencing the genomes of 1000 actinobacteria strains.</title>
        <authorList>
            <person name="Klenk H.-P."/>
        </authorList>
    </citation>
    <scope>NUCLEOTIDE SEQUENCE [LARGE SCALE GENOMIC DNA]</scope>
    <source>
        <strain evidence="18 19">DSM 42178</strain>
    </source>
</reference>
<evidence type="ECO:0000259" key="17">
    <source>
        <dbReference type="PROSITE" id="PS50113"/>
    </source>
</evidence>
<keyword evidence="3" id="KW-0808">Transferase</keyword>
<keyword evidence="8" id="KW-0067">ATP-binding</keyword>
<evidence type="ECO:0000256" key="5">
    <source>
        <dbReference type="ARBA" id="ARBA00022741"/>
    </source>
</evidence>
<keyword evidence="6" id="KW-0418">Kinase</keyword>
<dbReference type="SMART" id="SM00065">
    <property type="entry name" value="GAF"/>
    <property type="match status" value="1"/>
</dbReference>
<evidence type="ECO:0000256" key="14">
    <source>
        <dbReference type="ARBA" id="ARBA00075117"/>
    </source>
</evidence>
<dbReference type="InterPro" id="IPR001610">
    <property type="entry name" value="PAC"/>
</dbReference>
<evidence type="ECO:0000256" key="10">
    <source>
        <dbReference type="ARBA" id="ARBA00022912"/>
    </source>
</evidence>
<dbReference type="SUPFAM" id="SSF55781">
    <property type="entry name" value="GAF domain-like"/>
    <property type="match status" value="1"/>
</dbReference>
<dbReference type="InterPro" id="IPR003018">
    <property type="entry name" value="GAF"/>
</dbReference>
<evidence type="ECO:0000256" key="2">
    <source>
        <dbReference type="ARBA" id="ARBA00022553"/>
    </source>
</evidence>
<dbReference type="SUPFAM" id="SSF55785">
    <property type="entry name" value="PYP-like sensor domain (PAS domain)"/>
    <property type="match status" value="1"/>
</dbReference>
<evidence type="ECO:0000313" key="18">
    <source>
        <dbReference type="EMBL" id="NYI05104.1"/>
    </source>
</evidence>
<dbReference type="SMART" id="SM00086">
    <property type="entry name" value="PAC"/>
    <property type="match status" value="1"/>
</dbReference>
<keyword evidence="7" id="KW-0378">Hydrolase</keyword>
<evidence type="ECO:0000256" key="15">
    <source>
        <dbReference type="ARBA" id="ARBA00081350"/>
    </source>
</evidence>
<dbReference type="Gene3D" id="3.30.450.40">
    <property type="match status" value="1"/>
</dbReference>
<gene>
    <name evidence="18" type="ORF">FHU37_002047</name>
</gene>
<comment type="caution">
    <text evidence="18">The sequence shown here is derived from an EMBL/GenBank/DDBJ whole genome shotgun (WGS) entry which is preliminary data.</text>
</comment>
<keyword evidence="11" id="KW-0464">Manganese</keyword>
<evidence type="ECO:0000256" key="1">
    <source>
        <dbReference type="ARBA" id="ARBA00013081"/>
    </source>
</evidence>
<evidence type="ECO:0000313" key="19">
    <source>
        <dbReference type="Proteomes" id="UP000567795"/>
    </source>
</evidence>
<dbReference type="GO" id="GO:0046872">
    <property type="term" value="F:metal ion binding"/>
    <property type="evidence" value="ECO:0007669"/>
    <property type="project" value="UniProtKB-KW"/>
</dbReference>
<feature type="region of interest" description="Disordered" evidence="16">
    <location>
        <begin position="1"/>
        <end position="39"/>
    </location>
</feature>
<keyword evidence="10" id="KW-0904">Protein phosphatase</keyword>
<comment type="catalytic activity">
    <reaction evidence="12">
        <text>O-phospho-L-seryl-[protein] + H2O = L-seryl-[protein] + phosphate</text>
        <dbReference type="Rhea" id="RHEA:20629"/>
        <dbReference type="Rhea" id="RHEA-COMP:9863"/>
        <dbReference type="Rhea" id="RHEA-COMP:11604"/>
        <dbReference type="ChEBI" id="CHEBI:15377"/>
        <dbReference type="ChEBI" id="CHEBI:29999"/>
        <dbReference type="ChEBI" id="CHEBI:43474"/>
        <dbReference type="ChEBI" id="CHEBI:83421"/>
        <dbReference type="EC" id="3.1.3.16"/>
    </reaction>
</comment>
<dbReference type="SMART" id="SM00331">
    <property type="entry name" value="PP2C_SIG"/>
    <property type="match status" value="1"/>
</dbReference>
<evidence type="ECO:0000256" key="11">
    <source>
        <dbReference type="ARBA" id="ARBA00023211"/>
    </source>
</evidence>
<keyword evidence="9" id="KW-0460">Magnesium</keyword>
<dbReference type="InterPro" id="IPR052016">
    <property type="entry name" value="Bact_Sigma-Reg"/>
</dbReference>
<dbReference type="GO" id="GO:0004722">
    <property type="term" value="F:protein serine/threonine phosphatase activity"/>
    <property type="evidence" value="ECO:0007669"/>
    <property type="project" value="UniProtKB-EC"/>
</dbReference>
<evidence type="ECO:0000256" key="7">
    <source>
        <dbReference type="ARBA" id="ARBA00022801"/>
    </source>
</evidence>
<evidence type="ECO:0000256" key="12">
    <source>
        <dbReference type="ARBA" id="ARBA00047761"/>
    </source>
</evidence>
<dbReference type="Pfam" id="PF08447">
    <property type="entry name" value="PAS_3"/>
    <property type="match status" value="1"/>
</dbReference>
<dbReference type="InterPro" id="IPR000014">
    <property type="entry name" value="PAS"/>
</dbReference>
<dbReference type="SUPFAM" id="SSF81606">
    <property type="entry name" value="PP2C-like"/>
    <property type="match status" value="1"/>
</dbReference>
<sequence length="574" mass="62000">MARRPASIDHGSQQQRPGGRAAMAGDTPAPARPAAPDTAEALSLNGIGVLEWDLRERRMRMDAVARRLMGLPADQATLTAQEFAALLPEPDTTVLTAREAQALHGGGDYSAHFRVFPPGGGTRWLRAEGRVTRGPTGRPERIVGVLRDVTTELEVRTRRERAESNRRRHAELVQGITLALGEALTVQDVTDVLLGEHGLATLGADGVSVSLLEHGKLRLIGSRGYDARFVAALETRRITDLWPVAEAVRHPRPLFLTDRDDFRRRFPEVYDLIKHTRRSAAAVLPLVAQGRPIGTLGVSWDDKHEFDTEERTVLTVLGSLTAQSLQRARLYDEEHHFATGLQQVMLPGRVPPVPGADIAVRYRSAQTGREVGGDWYDVVPLPGRRVGLVVGDVQGHDVHASAIMGQVRIALRAYATEGHAPPTVLTRASLFMEELETDLFATCLYVALDPATGAAEAVRAGHPEPLLRQSGGACRRIEVAGGLPLGFPSSLAPPEYPGTRLDVGPDEVLVMCSDGLVESHTHDISEGTALLEAALCRGPAHDVQQLADHLVTVLGHEIGQDDDVALLLARLAPG</sequence>
<dbReference type="EMBL" id="JACBZD010000001">
    <property type="protein sequence ID" value="NYI05104.1"/>
    <property type="molecule type" value="Genomic_DNA"/>
</dbReference>
<protein>
    <recommendedName>
        <fullName evidence="1">protein-serine/threonine phosphatase</fullName>
        <ecNumber evidence="1">3.1.3.16</ecNumber>
    </recommendedName>
    <alternativeName>
        <fullName evidence="15">Protein-serine/threonine phosphatase</fullName>
    </alternativeName>
    <alternativeName>
        <fullName evidence="14">Serine/threonine-protein kinase</fullName>
    </alternativeName>
</protein>
<dbReference type="PANTHER" id="PTHR43156">
    <property type="entry name" value="STAGE II SPORULATION PROTEIN E-RELATED"/>
    <property type="match status" value="1"/>
</dbReference>
<evidence type="ECO:0000256" key="8">
    <source>
        <dbReference type="ARBA" id="ARBA00022840"/>
    </source>
</evidence>
<evidence type="ECO:0000256" key="13">
    <source>
        <dbReference type="ARBA" id="ARBA00056274"/>
    </source>
</evidence>
<dbReference type="Pfam" id="PF07228">
    <property type="entry name" value="SpoIIE"/>
    <property type="match status" value="1"/>
</dbReference>
<dbReference type="Gene3D" id="3.60.40.10">
    <property type="entry name" value="PPM-type phosphatase domain"/>
    <property type="match status" value="1"/>
</dbReference>
<keyword evidence="5" id="KW-0547">Nucleotide-binding</keyword>
<dbReference type="GO" id="GO:0016301">
    <property type="term" value="F:kinase activity"/>
    <property type="evidence" value="ECO:0007669"/>
    <property type="project" value="UniProtKB-KW"/>
</dbReference>
<dbReference type="InterPro" id="IPR000700">
    <property type="entry name" value="PAS-assoc_C"/>
</dbReference>
<dbReference type="InterPro" id="IPR013655">
    <property type="entry name" value="PAS_fold_3"/>
</dbReference>
<name>A0A852ZWH4_9ACTN</name>
<evidence type="ECO:0000256" key="16">
    <source>
        <dbReference type="SAM" id="MobiDB-lite"/>
    </source>
</evidence>
<dbReference type="EC" id="3.1.3.16" evidence="1"/>
<keyword evidence="19" id="KW-1185">Reference proteome</keyword>
<dbReference type="Pfam" id="PF13185">
    <property type="entry name" value="GAF_2"/>
    <property type="match status" value="1"/>
</dbReference>
<dbReference type="RefSeq" id="WP_179813907.1">
    <property type="nucleotide sequence ID" value="NZ_JACBZD010000001.1"/>
</dbReference>
<comment type="function">
    <text evidence="13">Primarily acts as an independent SigF regulator that is sensitive to the osmosensory signal, mediating the cross talk of PknD with the SigF regulon. Possesses both phosphatase and kinase activities. The kinase domain functions as a classic anti-sigma factor-like kinase to phosphorylate the anti-anti-sigma factor domain at the canonical regulatory site, and the phosphatase domain antagonizes this activity.</text>
</comment>
<dbReference type="Gene3D" id="3.30.450.20">
    <property type="entry name" value="PAS domain"/>
    <property type="match status" value="1"/>
</dbReference>
<accession>A0A852ZWH4</accession>
<evidence type="ECO:0000256" key="4">
    <source>
        <dbReference type="ARBA" id="ARBA00022723"/>
    </source>
</evidence>
<organism evidence="18 19">
    <name type="scientific">Allostreptomyces psammosilenae</name>
    <dbReference type="NCBI Taxonomy" id="1892865"/>
    <lineage>
        <taxon>Bacteria</taxon>
        <taxon>Bacillati</taxon>
        <taxon>Actinomycetota</taxon>
        <taxon>Actinomycetes</taxon>
        <taxon>Kitasatosporales</taxon>
        <taxon>Streptomycetaceae</taxon>
        <taxon>Allostreptomyces</taxon>
    </lineage>
</organism>
<dbReference type="InterPro" id="IPR035965">
    <property type="entry name" value="PAS-like_dom_sf"/>
</dbReference>
<dbReference type="Proteomes" id="UP000567795">
    <property type="component" value="Unassembled WGS sequence"/>
</dbReference>
<evidence type="ECO:0000256" key="9">
    <source>
        <dbReference type="ARBA" id="ARBA00022842"/>
    </source>
</evidence>
<dbReference type="AlphaFoldDB" id="A0A852ZWH4"/>
<dbReference type="InterPro" id="IPR029016">
    <property type="entry name" value="GAF-like_dom_sf"/>
</dbReference>
<dbReference type="FunFam" id="3.60.40.10:FF:000005">
    <property type="entry name" value="Serine/threonine protein phosphatase"/>
    <property type="match status" value="1"/>
</dbReference>
<evidence type="ECO:0000256" key="6">
    <source>
        <dbReference type="ARBA" id="ARBA00022777"/>
    </source>
</evidence>
<dbReference type="PANTHER" id="PTHR43156:SF2">
    <property type="entry name" value="STAGE II SPORULATION PROTEIN E"/>
    <property type="match status" value="1"/>
</dbReference>
<evidence type="ECO:0000256" key="3">
    <source>
        <dbReference type="ARBA" id="ARBA00022679"/>
    </source>
</evidence>
<dbReference type="GO" id="GO:0005524">
    <property type="term" value="F:ATP binding"/>
    <property type="evidence" value="ECO:0007669"/>
    <property type="project" value="UniProtKB-KW"/>
</dbReference>
<dbReference type="CDD" id="cd00130">
    <property type="entry name" value="PAS"/>
    <property type="match status" value="1"/>
</dbReference>
<dbReference type="InterPro" id="IPR036457">
    <property type="entry name" value="PPM-type-like_dom_sf"/>
</dbReference>
<feature type="domain" description="PAC" evidence="17">
    <location>
        <begin position="109"/>
        <end position="161"/>
    </location>
</feature>
<feature type="compositionally biased region" description="Low complexity" evidence="16">
    <location>
        <begin position="24"/>
        <end position="39"/>
    </location>
</feature>
<dbReference type="InterPro" id="IPR001932">
    <property type="entry name" value="PPM-type_phosphatase-like_dom"/>
</dbReference>
<dbReference type="PROSITE" id="PS50113">
    <property type="entry name" value="PAC"/>
    <property type="match status" value="1"/>
</dbReference>